<sequence>MSKENILRKAYRNATFRGAVYPSDEKVAKKIIENNMMEFFERYDRNVTIEEIRYYINEQFNDVSRLKWPVWPKREPRT</sequence>
<comment type="caution">
    <text evidence="1">The sequence shown here is derived from an EMBL/GenBank/DDBJ whole genome shotgun (WGS) entry which is preliminary data.</text>
</comment>
<reference evidence="1 2" key="1">
    <citation type="journal article" date="2016" name="Appl. Environ. Microbiol.">
        <title>Function and Phylogeny of Bacterial Butyryl Coenzyme A:Acetate Transferases and Their Diversity in the Proximal Colon of Swine.</title>
        <authorList>
            <person name="Trachsel J."/>
            <person name="Bayles D.O."/>
            <person name="Looft T."/>
            <person name="Levine U.Y."/>
            <person name="Allen H.K."/>
        </authorList>
    </citation>
    <scope>NUCLEOTIDE SEQUENCE [LARGE SCALE GENOMIC DNA]</scope>
    <source>
        <strain evidence="1 2">68-3-10</strain>
    </source>
</reference>
<dbReference type="RefSeq" id="WP_075712848.1">
    <property type="nucleotide sequence ID" value="NZ_MJIE01000001.1"/>
</dbReference>
<protein>
    <submittedName>
        <fullName evidence="1">Uncharacterized protein</fullName>
    </submittedName>
</protein>
<dbReference type="Proteomes" id="UP000187404">
    <property type="component" value="Unassembled WGS sequence"/>
</dbReference>
<evidence type="ECO:0000313" key="2">
    <source>
        <dbReference type="Proteomes" id="UP000187404"/>
    </source>
</evidence>
<organism evidence="1 2">
    <name type="scientific">Hornefia porci</name>
    <dbReference type="NCBI Taxonomy" id="2652292"/>
    <lineage>
        <taxon>Bacteria</taxon>
        <taxon>Bacillati</taxon>
        <taxon>Bacillota</taxon>
        <taxon>Clostridia</taxon>
        <taxon>Peptostreptococcales</taxon>
        <taxon>Anaerovoracaceae</taxon>
        <taxon>Hornefia</taxon>
    </lineage>
</organism>
<gene>
    <name evidence="1" type="ORF">BHK98_07030</name>
</gene>
<keyword evidence="2" id="KW-1185">Reference proteome</keyword>
<evidence type="ECO:0000313" key="1">
    <source>
        <dbReference type="EMBL" id="OLR55832.1"/>
    </source>
</evidence>
<proteinExistence type="predicted"/>
<accession>A0A1Q9JHY2</accession>
<dbReference type="GeneID" id="303114352"/>
<dbReference type="EMBL" id="MJIE01000001">
    <property type="protein sequence ID" value="OLR55832.1"/>
    <property type="molecule type" value="Genomic_DNA"/>
</dbReference>
<name>A0A1Q9JHY2_9FIRM</name>
<dbReference type="AlphaFoldDB" id="A0A1Q9JHY2"/>